<dbReference type="Proteomes" id="UP001153148">
    <property type="component" value="Unassembled WGS sequence"/>
</dbReference>
<keyword evidence="2" id="KW-0812">Transmembrane</keyword>
<gene>
    <name evidence="3" type="ORF">TPAB3V08_LOCUS5086</name>
</gene>
<evidence type="ECO:0000313" key="4">
    <source>
        <dbReference type="Proteomes" id="UP001153148"/>
    </source>
</evidence>
<feature type="transmembrane region" description="Helical" evidence="2">
    <location>
        <begin position="108"/>
        <end position="126"/>
    </location>
</feature>
<dbReference type="EMBL" id="CAJPIN010006646">
    <property type="protein sequence ID" value="CAG2058112.1"/>
    <property type="molecule type" value="Genomic_DNA"/>
</dbReference>
<evidence type="ECO:0000256" key="1">
    <source>
        <dbReference type="SAM" id="MobiDB-lite"/>
    </source>
</evidence>
<protein>
    <submittedName>
        <fullName evidence="3">Uncharacterized protein</fullName>
    </submittedName>
</protein>
<keyword evidence="2" id="KW-0472">Membrane</keyword>
<sequence>MPNKLKKEKEPTKKSANGKNGKENNESGEELNKVITPISTMGIEQLSPGNVPPPTQINKIKYPGPPHIKKDKRQSSSRFNISKNRELQKLPLLKASAEDTRAQRGLRYFTPDLVVVVTFVGVMLVLC</sequence>
<feature type="region of interest" description="Disordered" evidence="1">
    <location>
        <begin position="46"/>
        <end position="83"/>
    </location>
</feature>
<name>A0ABN7NQK0_TIMPD</name>
<feature type="compositionally biased region" description="Basic and acidic residues" evidence="1">
    <location>
        <begin position="1"/>
        <end position="13"/>
    </location>
</feature>
<keyword evidence="2" id="KW-1133">Transmembrane helix</keyword>
<evidence type="ECO:0000256" key="2">
    <source>
        <dbReference type="SAM" id="Phobius"/>
    </source>
</evidence>
<feature type="region of interest" description="Disordered" evidence="1">
    <location>
        <begin position="1"/>
        <end position="32"/>
    </location>
</feature>
<evidence type="ECO:0000313" key="3">
    <source>
        <dbReference type="EMBL" id="CAG2058112.1"/>
    </source>
</evidence>
<organism evidence="3 4">
    <name type="scientific">Timema podura</name>
    <name type="common">Walking stick</name>
    <dbReference type="NCBI Taxonomy" id="61482"/>
    <lineage>
        <taxon>Eukaryota</taxon>
        <taxon>Metazoa</taxon>
        <taxon>Ecdysozoa</taxon>
        <taxon>Arthropoda</taxon>
        <taxon>Hexapoda</taxon>
        <taxon>Insecta</taxon>
        <taxon>Pterygota</taxon>
        <taxon>Neoptera</taxon>
        <taxon>Polyneoptera</taxon>
        <taxon>Phasmatodea</taxon>
        <taxon>Timematodea</taxon>
        <taxon>Timematoidea</taxon>
        <taxon>Timematidae</taxon>
        <taxon>Timema</taxon>
    </lineage>
</organism>
<keyword evidence="4" id="KW-1185">Reference proteome</keyword>
<reference evidence="3" key="1">
    <citation type="submission" date="2021-03" db="EMBL/GenBank/DDBJ databases">
        <authorList>
            <person name="Tran Van P."/>
        </authorList>
    </citation>
    <scope>NUCLEOTIDE SEQUENCE</scope>
</reference>
<accession>A0ABN7NQK0</accession>
<comment type="caution">
    <text evidence="3">The sequence shown here is derived from an EMBL/GenBank/DDBJ whole genome shotgun (WGS) entry which is preliminary data.</text>
</comment>
<proteinExistence type="predicted"/>